<dbReference type="PANTHER" id="PTHR33377:SF26">
    <property type="match status" value="1"/>
</dbReference>
<dbReference type="EMBL" id="CM029039">
    <property type="protein sequence ID" value="KAG2639668.1"/>
    <property type="molecule type" value="Genomic_DNA"/>
</dbReference>
<proteinExistence type="predicted"/>
<dbReference type="Pfam" id="PF08224">
    <property type="entry name" value="DUF1719"/>
    <property type="match status" value="1"/>
</dbReference>
<protein>
    <submittedName>
        <fullName evidence="1">Uncharacterized protein</fullName>
    </submittedName>
</protein>
<keyword evidence="2" id="KW-1185">Reference proteome</keyword>
<comment type="caution">
    <text evidence="1">The sequence shown here is derived from an EMBL/GenBank/DDBJ whole genome shotgun (WGS) entry which is preliminary data.</text>
</comment>
<evidence type="ECO:0000313" key="1">
    <source>
        <dbReference type="EMBL" id="KAG2639668.1"/>
    </source>
</evidence>
<organism evidence="1 2">
    <name type="scientific">Panicum virgatum</name>
    <name type="common">Blackwell switchgrass</name>
    <dbReference type="NCBI Taxonomy" id="38727"/>
    <lineage>
        <taxon>Eukaryota</taxon>
        <taxon>Viridiplantae</taxon>
        <taxon>Streptophyta</taxon>
        <taxon>Embryophyta</taxon>
        <taxon>Tracheophyta</taxon>
        <taxon>Spermatophyta</taxon>
        <taxon>Magnoliopsida</taxon>
        <taxon>Liliopsida</taxon>
        <taxon>Poales</taxon>
        <taxon>Poaceae</taxon>
        <taxon>PACMAD clade</taxon>
        <taxon>Panicoideae</taxon>
        <taxon>Panicodae</taxon>
        <taxon>Paniceae</taxon>
        <taxon>Panicinae</taxon>
        <taxon>Panicum</taxon>
        <taxon>Panicum sect. Hiantes</taxon>
    </lineage>
</organism>
<dbReference type="Proteomes" id="UP000823388">
    <property type="component" value="Chromosome 2K"/>
</dbReference>
<reference evidence="1" key="1">
    <citation type="submission" date="2020-05" db="EMBL/GenBank/DDBJ databases">
        <title>WGS assembly of Panicum virgatum.</title>
        <authorList>
            <person name="Lovell J.T."/>
            <person name="Jenkins J."/>
            <person name="Shu S."/>
            <person name="Juenger T.E."/>
            <person name="Schmutz J."/>
        </authorList>
    </citation>
    <scope>NUCLEOTIDE SEQUENCE</scope>
    <source>
        <strain evidence="1">AP13</strain>
    </source>
</reference>
<name>A0A8T0VX61_PANVG</name>
<accession>A0A8T0VX61</accession>
<dbReference type="AlphaFoldDB" id="A0A8T0VX61"/>
<gene>
    <name evidence="1" type="ORF">PVAP13_2KG021900</name>
</gene>
<dbReference type="PANTHER" id="PTHR33377">
    <property type="entry name" value="OS10G0134700 PROTEIN-RELATED"/>
    <property type="match status" value="1"/>
</dbReference>
<dbReference type="InterPro" id="IPR013181">
    <property type="entry name" value="DUF1719"/>
</dbReference>
<dbReference type="SMART" id="SM01157">
    <property type="entry name" value="DUF1719"/>
    <property type="match status" value="1"/>
</dbReference>
<evidence type="ECO:0000313" key="2">
    <source>
        <dbReference type="Proteomes" id="UP000823388"/>
    </source>
</evidence>
<sequence length="257" mass="29207">MGEMVASTLAQEGVSRVFSSISAKFDDRASRAHNVRRLDIALSRVEYAIERTAKMPITCVSLLRRWKMLMSVYNEGVHLLNKHKLPDSAGQVVVRSSYYYLQRIATAAYFSLSSLASGLNKQQCLSSSVVQIFEGYADSADKFVADVESAYPLRHDTFFPYPFVRQLLQGKYLSYDKVKGRQRLWFDISPLAWRRGSATLRVFRSRDARQKFLANLNTTAVGKHGHSWDCDRLRAVIRITAQPCSLRCNNWTSHPSA</sequence>